<organism evidence="2">
    <name type="scientific">Moumouvirus sp. 'Monve'</name>
    <dbReference type="NCBI Taxonomy" id="1128131"/>
    <lineage>
        <taxon>Viruses</taxon>
        <taxon>Varidnaviria</taxon>
        <taxon>Bamfordvirae</taxon>
        <taxon>Nucleocytoviricota</taxon>
        <taxon>Megaviricetes</taxon>
        <taxon>Imitervirales</taxon>
        <taxon>Mimiviridae</taxon>
        <taxon>Megamimivirinae</taxon>
        <taxon>Moumouvirus</taxon>
    </lineage>
</organism>
<dbReference type="SUPFAM" id="SSF140860">
    <property type="entry name" value="Pseudo ankyrin repeat-like"/>
    <property type="match status" value="1"/>
</dbReference>
<accession>H2ED57</accession>
<keyword evidence="1" id="KW-0472">Membrane</keyword>
<name>H2ED57_9VIRU</name>
<evidence type="ECO:0000256" key="1">
    <source>
        <dbReference type="SAM" id="Phobius"/>
    </source>
</evidence>
<keyword evidence="1" id="KW-0812">Transmembrane</keyword>
<evidence type="ECO:0008006" key="3">
    <source>
        <dbReference type="Google" id="ProtNLM"/>
    </source>
</evidence>
<keyword evidence="1" id="KW-1133">Transmembrane helix</keyword>
<protein>
    <recommendedName>
        <fullName evidence="3">Ankyrin repeat protein</fullName>
    </recommendedName>
</protein>
<dbReference type="EMBL" id="JN885995">
    <property type="protein sequence ID" value="AEX62330.1"/>
    <property type="molecule type" value="Genomic_DNA"/>
</dbReference>
<proteinExistence type="predicted"/>
<feature type="transmembrane region" description="Helical" evidence="1">
    <location>
        <begin position="271"/>
        <end position="291"/>
    </location>
</feature>
<evidence type="ECO:0000313" key="2">
    <source>
        <dbReference type="EMBL" id="AEX62330.1"/>
    </source>
</evidence>
<reference evidence="2" key="1">
    <citation type="submission" date="2011-10" db="EMBL/GenBank/DDBJ databases">
        <title>Provirophages and transpovirons: unique mobilome of giant viruses.</title>
        <authorList>
            <person name="Desnues C."/>
            <person name="LaScola B."/>
            <person name="Yutin N."/>
            <person name="Fournous G."/>
            <person name="Koonin E."/>
            <person name="Raoult D."/>
        </authorList>
    </citation>
    <scope>NUCLEOTIDE SEQUENCE</scope>
    <source>
        <strain evidence="2">Mv13-mv</strain>
    </source>
</reference>
<sequence>MFAIFTDEKIFKEKYNFGLNIYNNFSRYSGFNIIKLKDVNNNFIQSSHILVVDLPKDCKYFDVYKSNFILVDKIIIREKYSLFDFETYQILGLDITTNKHLINICSKYNKIDFLEKWITSEYKLSYTCDTMDIASRKGNIDILNWWNNSGLEIKYSDHAIDQASLKGRIDVLNWWLDSGLPLKYSTDSIDQLIKKKHLQVLDWWINSGLELKYTELSMDGDGDRCVNIKILNLWLESTLPLKYSENSLNLANVKKLNWWYNSGLKLKYNEFAFVLLLFVEILIFWIGGLILDLN</sequence>
<gene>
    <name evidence="2" type="ORF">mv_L125</name>
</gene>